<dbReference type="PANTHER" id="PTHR30483:SF6">
    <property type="entry name" value="PERIPLASMIC BINDING PROTEIN OF ABC TRANSPORTER FOR NATURAL AMINO ACIDS"/>
    <property type="match status" value="1"/>
</dbReference>
<dbReference type="EMBL" id="JAASQV010000001">
    <property type="protein sequence ID" value="NIJ64030.1"/>
    <property type="molecule type" value="Genomic_DNA"/>
</dbReference>
<dbReference type="Gene3D" id="3.40.50.2300">
    <property type="match status" value="2"/>
</dbReference>
<organism evidence="5 6">
    <name type="scientific">Sphingomonas leidyi</name>
    <dbReference type="NCBI Taxonomy" id="68569"/>
    <lineage>
        <taxon>Bacteria</taxon>
        <taxon>Pseudomonadati</taxon>
        <taxon>Pseudomonadota</taxon>
        <taxon>Alphaproteobacteria</taxon>
        <taxon>Sphingomonadales</taxon>
        <taxon>Sphingomonadaceae</taxon>
        <taxon>Sphingomonas</taxon>
    </lineage>
</organism>
<evidence type="ECO:0000313" key="6">
    <source>
        <dbReference type="Proteomes" id="UP000564677"/>
    </source>
</evidence>
<sequence>MTAPEPEWAALLSRLPEPGPGRTTIGLAVDTGPHGADLLRAATVLADDFPELGYLWLDDGASAAGGAAAARAMDARGVRLVVGHFNSASALAAAPLYARGGAVLLAPGATHPALTGAMPHCFRLCAHDLRQARLFAEELVVTGERPVLVTQRIAHGKSLGDAIEDLLRAAGCTPLRIDADRPAEIPPLPPGPVAVIGRHAFAAALLPRLASHPRVLLSDDCRTPHLLDAIRPGSSDLRVAALGGAADPAPNGGAYALTSRAALEILAGAVEIAGPGPAAVAEVLRIRRWPTCLGTIEFDAMGEPLGIDWHWLRIAPAFAVEAN</sequence>
<reference evidence="5 6" key="1">
    <citation type="submission" date="2020-03" db="EMBL/GenBank/DDBJ databases">
        <title>Genomic Encyclopedia of Type Strains, Phase IV (KMG-IV): sequencing the most valuable type-strain genomes for metagenomic binning, comparative biology and taxonomic classification.</title>
        <authorList>
            <person name="Goeker M."/>
        </authorList>
    </citation>
    <scope>NUCLEOTIDE SEQUENCE [LARGE SCALE GENOMIC DNA]</scope>
    <source>
        <strain evidence="5 6">DSM 4733</strain>
    </source>
</reference>
<dbReference type="SUPFAM" id="SSF53822">
    <property type="entry name" value="Periplasmic binding protein-like I"/>
    <property type="match status" value="1"/>
</dbReference>
<comment type="similarity">
    <text evidence="1">Belongs to the leucine-binding protein family.</text>
</comment>
<evidence type="ECO:0000256" key="3">
    <source>
        <dbReference type="ARBA" id="ARBA00022970"/>
    </source>
</evidence>
<evidence type="ECO:0000259" key="4">
    <source>
        <dbReference type="Pfam" id="PF13458"/>
    </source>
</evidence>
<gene>
    <name evidence="5" type="ORF">FHR20_000961</name>
</gene>
<dbReference type="InterPro" id="IPR028081">
    <property type="entry name" value="Leu-bd"/>
</dbReference>
<feature type="domain" description="Leucine-binding protein" evidence="4">
    <location>
        <begin position="52"/>
        <end position="173"/>
    </location>
</feature>
<dbReference type="GO" id="GO:0006865">
    <property type="term" value="P:amino acid transport"/>
    <property type="evidence" value="ECO:0007669"/>
    <property type="project" value="UniProtKB-KW"/>
</dbReference>
<keyword evidence="3" id="KW-0029">Amino-acid transport</keyword>
<name>A0A7X5UY44_9SPHN</name>
<dbReference type="PANTHER" id="PTHR30483">
    <property type="entry name" value="LEUCINE-SPECIFIC-BINDING PROTEIN"/>
    <property type="match status" value="1"/>
</dbReference>
<dbReference type="InterPro" id="IPR051010">
    <property type="entry name" value="BCAA_transport"/>
</dbReference>
<dbReference type="Proteomes" id="UP000564677">
    <property type="component" value="Unassembled WGS sequence"/>
</dbReference>
<proteinExistence type="inferred from homology"/>
<evidence type="ECO:0000256" key="1">
    <source>
        <dbReference type="ARBA" id="ARBA00010062"/>
    </source>
</evidence>
<evidence type="ECO:0000256" key="2">
    <source>
        <dbReference type="ARBA" id="ARBA00022729"/>
    </source>
</evidence>
<evidence type="ECO:0000313" key="5">
    <source>
        <dbReference type="EMBL" id="NIJ64030.1"/>
    </source>
</evidence>
<dbReference type="InterPro" id="IPR028082">
    <property type="entry name" value="Peripla_BP_I"/>
</dbReference>
<dbReference type="AlphaFoldDB" id="A0A7X5UY44"/>
<accession>A0A7X5UY44</accession>
<keyword evidence="2" id="KW-0732">Signal</keyword>
<protein>
    <recommendedName>
        <fullName evidence="4">Leucine-binding protein domain-containing protein</fullName>
    </recommendedName>
</protein>
<dbReference type="Pfam" id="PF13458">
    <property type="entry name" value="Peripla_BP_6"/>
    <property type="match status" value="1"/>
</dbReference>
<keyword evidence="3" id="KW-0813">Transport</keyword>
<dbReference type="RefSeq" id="WP_167298443.1">
    <property type="nucleotide sequence ID" value="NZ_JAASQV010000001.1"/>
</dbReference>
<keyword evidence="6" id="KW-1185">Reference proteome</keyword>
<comment type="caution">
    <text evidence="5">The sequence shown here is derived from an EMBL/GenBank/DDBJ whole genome shotgun (WGS) entry which is preliminary data.</text>
</comment>